<feature type="region of interest" description="Disordered" evidence="1">
    <location>
        <begin position="1"/>
        <end position="30"/>
    </location>
</feature>
<feature type="compositionally biased region" description="Basic and acidic residues" evidence="1">
    <location>
        <begin position="13"/>
        <end position="30"/>
    </location>
</feature>
<gene>
    <name evidence="2" type="ORF">NB231_07105</name>
</gene>
<accession>A4BUY7</accession>
<dbReference type="HOGENOM" id="CLU_3404548_0_0_6"/>
<dbReference type="AlphaFoldDB" id="A4BUY7"/>
<dbReference type="EMBL" id="AAOF01000021">
    <property type="protein sequence ID" value="EAR20501.1"/>
    <property type="molecule type" value="Genomic_DNA"/>
</dbReference>
<proteinExistence type="predicted"/>
<organism evidence="2 3">
    <name type="scientific">Nitrococcus mobilis Nb-231</name>
    <dbReference type="NCBI Taxonomy" id="314278"/>
    <lineage>
        <taxon>Bacteria</taxon>
        <taxon>Pseudomonadati</taxon>
        <taxon>Pseudomonadota</taxon>
        <taxon>Gammaproteobacteria</taxon>
        <taxon>Chromatiales</taxon>
        <taxon>Ectothiorhodospiraceae</taxon>
        <taxon>Nitrococcus</taxon>
    </lineage>
</organism>
<keyword evidence="3" id="KW-1185">Reference proteome</keyword>
<reference evidence="2 3" key="1">
    <citation type="submission" date="2006-02" db="EMBL/GenBank/DDBJ databases">
        <authorList>
            <person name="Waterbury J."/>
            <person name="Ferriera S."/>
            <person name="Johnson J."/>
            <person name="Kravitz S."/>
            <person name="Halpern A."/>
            <person name="Remington K."/>
            <person name="Beeson K."/>
            <person name="Tran B."/>
            <person name="Rogers Y.-H."/>
            <person name="Friedman R."/>
            <person name="Venter J.C."/>
        </authorList>
    </citation>
    <scope>NUCLEOTIDE SEQUENCE [LARGE SCALE GENOMIC DNA]</scope>
    <source>
        <strain evidence="2 3">Nb-231</strain>
    </source>
</reference>
<evidence type="ECO:0000313" key="3">
    <source>
        <dbReference type="Proteomes" id="UP000003374"/>
    </source>
</evidence>
<evidence type="ECO:0000256" key="1">
    <source>
        <dbReference type="SAM" id="MobiDB-lite"/>
    </source>
</evidence>
<name>A4BUY7_9GAMM</name>
<sequence length="30" mass="3600">MGLDEQVIRGYTRNHEAEEKRQEELRLEGL</sequence>
<comment type="caution">
    <text evidence="2">The sequence shown here is derived from an EMBL/GenBank/DDBJ whole genome shotgun (WGS) entry which is preliminary data.</text>
</comment>
<dbReference type="STRING" id="314278.NB231_07105"/>
<dbReference type="Proteomes" id="UP000003374">
    <property type="component" value="Unassembled WGS sequence"/>
</dbReference>
<protein>
    <submittedName>
        <fullName evidence="2">Uncharacterized protein</fullName>
    </submittedName>
</protein>
<evidence type="ECO:0000313" key="2">
    <source>
        <dbReference type="EMBL" id="EAR20501.1"/>
    </source>
</evidence>